<comment type="caution">
    <text evidence="1">The sequence shown here is derived from an EMBL/GenBank/DDBJ whole genome shotgun (WGS) entry which is preliminary data.</text>
</comment>
<keyword evidence="2" id="KW-1185">Reference proteome</keyword>
<feature type="non-terminal residue" evidence="1">
    <location>
        <position position="1"/>
    </location>
</feature>
<proteinExistence type="predicted"/>
<organism evidence="1 2">
    <name type="scientific">Mucuna pruriens</name>
    <name type="common">Velvet bean</name>
    <name type="synonym">Dolichos pruriens</name>
    <dbReference type="NCBI Taxonomy" id="157652"/>
    <lineage>
        <taxon>Eukaryota</taxon>
        <taxon>Viridiplantae</taxon>
        <taxon>Streptophyta</taxon>
        <taxon>Embryophyta</taxon>
        <taxon>Tracheophyta</taxon>
        <taxon>Spermatophyta</taxon>
        <taxon>Magnoliopsida</taxon>
        <taxon>eudicotyledons</taxon>
        <taxon>Gunneridae</taxon>
        <taxon>Pentapetalae</taxon>
        <taxon>rosids</taxon>
        <taxon>fabids</taxon>
        <taxon>Fabales</taxon>
        <taxon>Fabaceae</taxon>
        <taxon>Papilionoideae</taxon>
        <taxon>50 kb inversion clade</taxon>
        <taxon>NPAAA clade</taxon>
        <taxon>indigoferoid/millettioid clade</taxon>
        <taxon>Phaseoleae</taxon>
        <taxon>Mucuna</taxon>
    </lineage>
</organism>
<evidence type="ECO:0000313" key="2">
    <source>
        <dbReference type="Proteomes" id="UP000257109"/>
    </source>
</evidence>
<dbReference type="OrthoDB" id="1744281at2759"/>
<gene>
    <name evidence="1" type="ORF">CR513_25454</name>
</gene>
<reference evidence="1" key="1">
    <citation type="submission" date="2018-05" db="EMBL/GenBank/DDBJ databases">
        <title>Draft genome of Mucuna pruriens seed.</title>
        <authorList>
            <person name="Nnadi N.E."/>
            <person name="Vos R."/>
            <person name="Hasami M.H."/>
            <person name="Devisetty U.K."/>
            <person name="Aguiy J.C."/>
        </authorList>
    </citation>
    <scope>NUCLEOTIDE SEQUENCE [LARGE SCALE GENOMIC DNA]</scope>
    <source>
        <strain evidence="1">JCA_2017</strain>
    </source>
</reference>
<accession>A0A371GPK4</accession>
<evidence type="ECO:0000313" key="1">
    <source>
        <dbReference type="EMBL" id="RDX92434.1"/>
    </source>
</evidence>
<dbReference type="Proteomes" id="UP000257109">
    <property type="component" value="Unassembled WGS sequence"/>
</dbReference>
<protein>
    <submittedName>
        <fullName evidence="1">Uncharacterized protein</fullName>
    </submittedName>
</protein>
<dbReference type="AlphaFoldDB" id="A0A371GPK4"/>
<name>A0A371GPK4_MUCPR</name>
<sequence length="115" mass="13669">MERVLVDQESLTNVLFWTTFQKLGITEEKLEFSQESKWRSKGLSSNYLESRIKHKIRPSQVHDCQRMDILQHYLGTTDIKLFVEDSFYSPSMYEVSSGRLSWHYMSRQTHSSLML</sequence>
<dbReference type="EMBL" id="QJKJ01004873">
    <property type="protein sequence ID" value="RDX92434.1"/>
    <property type="molecule type" value="Genomic_DNA"/>
</dbReference>